<dbReference type="InterPro" id="IPR002298">
    <property type="entry name" value="DNA_polymerase_A"/>
</dbReference>
<accession>A0A7T2V6F2</accession>
<dbReference type="EMBL" id="CP065739">
    <property type="protein sequence ID" value="QPR78442.1"/>
    <property type="molecule type" value="Genomic_DNA"/>
</dbReference>
<dbReference type="GO" id="GO:0004527">
    <property type="term" value="F:exonuclease activity"/>
    <property type="evidence" value="ECO:0007669"/>
    <property type="project" value="UniProtKB-KW"/>
</dbReference>
<keyword evidence="8" id="KW-0378">Hydrolase</keyword>
<evidence type="ECO:0000256" key="6">
    <source>
        <dbReference type="SAM" id="MobiDB-lite"/>
    </source>
</evidence>
<dbReference type="Gene3D" id="1.10.150.20">
    <property type="entry name" value="5' to 3' exonuclease, C-terminal subdomain"/>
    <property type="match status" value="1"/>
</dbReference>
<evidence type="ECO:0000256" key="4">
    <source>
        <dbReference type="ARBA" id="ARBA00022705"/>
    </source>
</evidence>
<gene>
    <name evidence="8" type="ORF">I6G77_04345</name>
</gene>
<keyword evidence="4" id="KW-0235">DNA replication</keyword>
<evidence type="ECO:0000256" key="1">
    <source>
        <dbReference type="ARBA" id="ARBA00002286"/>
    </source>
</evidence>
<evidence type="ECO:0000313" key="9">
    <source>
        <dbReference type="Proteomes" id="UP000594791"/>
    </source>
</evidence>
<dbReference type="SUPFAM" id="SSF53098">
    <property type="entry name" value="Ribonuclease H-like"/>
    <property type="match status" value="1"/>
</dbReference>
<protein>
    <recommendedName>
        <fullName evidence="3">DNA-directed DNA polymerase</fullName>
        <ecNumber evidence="3">2.7.7.7</ecNumber>
    </recommendedName>
</protein>
<keyword evidence="8" id="KW-0269">Exonuclease</keyword>
<dbReference type="SMART" id="SM00482">
    <property type="entry name" value="POLAc"/>
    <property type="match status" value="1"/>
</dbReference>
<evidence type="ECO:0000313" key="8">
    <source>
        <dbReference type="EMBL" id="QPR78442.1"/>
    </source>
</evidence>
<dbReference type="PANTHER" id="PTHR10133">
    <property type="entry name" value="DNA POLYMERASE I"/>
    <property type="match status" value="1"/>
</dbReference>
<keyword evidence="9" id="KW-1185">Reference proteome</keyword>
<dbReference type="NCBIfam" id="NF011542">
    <property type="entry name" value="PRK14975.2-2"/>
    <property type="match status" value="1"/>
</dbReference>
<comment type="catalytic activity">
    <reaction evidence="5">
        <text>DNA(n) + a 2'-deoxyribonucleoside 5'-triphosphate = DNA(n+1) + diphosphate</text>
        <dbReference type="Rhea" id="RHEA:22508"/>
        <dbReference type="Rhea" id="RHEA-COMP:17339"/>
        <dbReference type="Rhea" id="RHEA-COMP:17340"/>
        <dbReference type="ChEBI" id="CHEBI:33019"/>
        <dbReference type="ChEBI" id="CHEBI:61560"/>
        <dbReference type="ChEBI" id="CHEBI:173112"/>
        <dbReference type="EC" id="2.7.7.7"/>
    </reaction>
</comment>
<dbReference type="SUPFAM" id="SSF56672">
    <property type="entry name" value="DNA/RNA polymerases"/>
    <property type="match status" value="1"/>
</dbReference>
<comment type="function">
    <text evidence="1">Involved in the transposition of the insertion sequence.</text>
</comment>
<feature type="domain" description="DNA-directed DNA polymerase family A palm" evidence="7">
    <location>
        <begin position="540"/>
        <end position="757"/>
    </location>
</feature>
<dbReference type="InterPro" id="IPR001098">
    <property type="entry name" value="DNA-dir_DNA_pol_A_palm_dom"/>
</dbReference>
<dbReference type="Proteomes" id="UP000594791">
    <property type="component" value="Chromosome"/>
</dbReference>
<dbReference type="Gene3D" id="3.30.70.370">
    <property type="match status" value="1"/>
</dbReference>
<organism evidence="8 9">
    <name type="scientific">Bacillus tropicus</name>
    <dbReference type="NCBI Taxonomy" id="2026188"/>
    <lineage>
        <taxon>Bacteria</taxon>
        <taxon>Bacillati</taxon>
        <taxon>Bacillota</taxon>
        <taxon>Bacilli</taxon>
        <taxon>Bacillales</taxon>
        <taxon>Bacillaceae</taxon>
        <taxon>Bacillus</taxon>
        <taxon>Bacillus cereus group</taxon>
    </lineage>
</organism>
<sequence length="808" mass="92037">MTGSENMKLGSLFGRPKTLASSKKQVPVKESKLAVEMEKKKKPGQFDIVWPKVEPQQVKDYQAILTVSDLKKYLERCIQTGIAGFDWETAASEEIRAHYTKAFDEIAEACAVGVIDEKEVETRRESLEKAYLKTPLDPWKGEICTVSLSAAAHESRVVPISHKVGQVFEPSMDRDEARKLVLDLLDEYLFKNENVLKIAVNLSFETKYAAKYGKYILGKVADPLIMWVRCLQIAAPHKINNPKKPTSGWGLKPATKQIFGVTMNDFTALLKKYKVDFFDEIDASKGEGLLYSAEDADYAVQHYEYWSQIASQIPRYEEWLHKIEMPFTRVIGLMEYWGMNWDPNLATQKKQEAEIMQEQAAERIKQIAKETFNIDINTGKSGKTNEVKSLMFDHLKIPVAKYGKTGASLDQEALIDMAFMLENKLNDIDEEKYLSIPLPENWENIDPETNPTLDKLERGAIRIAKREPHPYKEQALEVIDQLKKIQKYTTLLSSHIVGREKYLNFMSGRIHAGYSPFTETGRLNSFNPNGQNVPRPDNDEFKIRNFFVPKPGKILFFIDFSGFELRLMAWKSGDEVMIELFNTGGDMHRRTASVMTGKPEDEIVKKERTDAKAGNFGISYGGTEHALQFTFKTKYLIRKTLDECAQIVNAVKTAYKRIPEYQRKIVLEAREQGYVQTIYGYMRLLPGINSANRRDRGSAERQAANTPVQGSAADIMKKVQNEIYESIGKQEGVLAHGSADMIAQIHDEIIFEIDDDPEIVAAVEKQIKQVMEQPPIPEFPVPIEAEGSVGYRWGEKMSVESWLKQREE</sequence>
<keyword evidence="8" id="KW-0540">Nuclease</keyword>
<dbReference type="Gene3D" id="1.20.1060.10">
    <property type="entry name" value="Taq DNA Polymerase, Chain T, domain 4"/>
    <property type="match status" value="1"/>
</dbReference>
<proteinExistence type="inferred from homology"/>
<name>A0A7T2V6F2_9BACI</name>
<dbReference type="Gene3D" id="3.30.420.10">
    <property type="entry name" value="Ribonuclease H-like superfamily/Ribonuclease H"/>
    <property type="match status" value="1"/>
</dbReference>
<comment type="similarity">
    <text evidence="2">Belongs to the DNA polymerase type-A family.</text>
</comment>
<evidence type="ECO:0000256" key="2">
    <source>
        <dbReference type="ARBA" id="ARBA00007705"/>
    </source>
</evidence>
<dbReference type="PANTHER" id="PTHR10133:SF27">
    <property type="entry name" value="DNA POLYMERASE NU"/>
    <property type="match status" value="1"/>
</dbReference>
<dbReference type="RefSeq" id="WP_144402512.1">
    <property type="nucleotide sequence ID" value="NZ_CP065739.1"/>
</dbReference>
<dbReference type="InterPro" id="IPR012337">
    <property type="entry name" value="RNaseH-like_sf"/>
</dbReference>
<dbReference type="InterPro" id="IPR043502">
    <property type="entry name" value="DNA/RNA_pol_sf"/>
</dbReference>
<dbReference type="Pfam" id="PF00476">
    <property type="entry name" value="DNA_pol_A"/>
    <property type="match status" value="1"/>
</dbReference>
<feature type="region of interest" description="Disordered" evidence="6">
    <location>
        <begin position="1"/>
        <end position="25"/>
    </location>
</feature>
<evidence type="ECO:0000256" key="3">
    <source>
        <dbReference type="ARBA" id="ARBA00012417"/>
    </source>
</evidence>
<dbReference type="EC" id="2.7.7.7" evidence="3"/>
<dbReference type="InterPro" id="IPR036397">
    <property type="entry name" value="RNaseH_sf"/>
</dbReference>
<evidence type="ECO:0000256" key="5">
    <source>
        <dbReference type="ARBA" id="ARBA00049244"/>
    </source>
</evidence>
<reference evidence="8 9" key="1">
    <citation type="submission" date="2020-12" db="EMBL/GenBank/DDBJ databases">
        <title>FDA dAtabase for Regulatory Grade micrObial Sequences (FDA-ARGOS): Supporting development and validation of Infectious Disease Dx tests.</title>
        <authorList>
            <person name="Nelson B."/>
            <person name="Plummer A."/>
            <person name="Tallon L."/>
            <person name="Sadzewicz L."/>
            <person name="Zhao X."/>
            <person name="Boylan J."/>
            <person name="Ott S."/>
            <person name="Bowen H."/>
            <person name="Vavikolanu K."/>
            <person name="Mehta A."/>
            <person name="Aluvathingal J."/>
            <person name="Nadendla S."/>
            <person name="Myers T."/>
            <person name="Yan Y."/>
            <person name="Sichtig H."/>
        </authorList>
    </citation>
    <scope>NUCLEOTIDE SEQUENCE [LARGE SCALE GENOMIC DNA]</scope>
    <source>
        <strain evidence="8 9">FDAARGOS_920</strain>
    </source>
</reference>
<dbReference type="PRINTS" id="PR00868">
    <property type="entry name" value="DNAPOLI"/>
</dbReference>
<evidence type="ECO:0000259" key="7">
    <source>
        <dbReference type="SMART" id="SM00482"/>
    </source>
</evidence>